<comment type="caution">
    <text evidence="1">The sequence shown here is derived from an EMBL/GenBank/DDBJ whole genome shotgun (WGS) entry which is preliminary data.</text>
</comment>
<evidence type="ECO:0000313" key="1">
    <source>
        <dbReference type="EMBL" id="OLO43914.1"/>
    </source>
</evidence>
<proteinExistence type="predicted"/>
<dbReference type="Proteomes" id="UP000186471">
    <property type="component" value="Unassembled WGS sequence"/>
</dbReference>
<dbReference type="AlphaFoldDB" id="A0A1Q8V750"/>
<dbReference type="EMBL" id="MSKK01000054">
    <property type="protein sequence ID" value="OLO43914.1"/>
    <property type="molecule type" value="Genomic_DNA"/>
</dbReference>
<evidence type="ECO:0008006" key="3">
    <source>
        <dbReference type="Google" id="ProtNLM"/>
    </source>
</evidence>
<dbReference type="SUPFAM" id="SSF141571">
    <property type="entry name" value="Pentapeptide repeat-like"/>
    <property type="match status" value="1"/>
</dbReference>
<sequence>MTAGRADSAEDASLLAAPRPPVLAAPDLGRLREGGADELTAGEMVEDLELVEADLSGADLSALSLLSCRFSEIFANDTDLAAARLVDCRLERLSSTYLHSPRSTWRTVELFDSRIGAWELYDADVESVLVEECRLGFTNLAGTAVRDLLIRGTRIDELDLSGIDAQRVRFEDCRVGTLRLHGGSLSDVDLRGLEMTVVSGVGSLTGATVSSGQLTELAPLLAQHLGLRVEDRDHVQHATTRSTSA</sequence>
<gene>
    <name evidence="1" type="ORF">BKH31_11650</name>
</gene>
<organism evidence="1 2">
    <name type="scientific">Actinomyces oris</name>
    <dbReference type="NCBI Taxonomy" id="544580"/>
    <lineage>
        <taxon>Bacteria</taxon>
        <taxon>Bacillati</taxon>
        <taxon>Actinomycetota</taxon>
        <taxon>Actinomycetes</taxon>
        <taxon>Actinomycetales</taxon>
        <taxon>Actinomycetaceae</taxon>
        <taxon>Actinomyces</taxon>
    </lineage>
</organism>
<protein>
    <recommendedName>
        <fullName evidence="3">Pentapeptide repeat-containing protein</fullName>
    </recommendedName>
</protein>
<dbReference type="RefSeq" id="WP_075412423.1">
    <property type="nucleotide sequence ID" value="NZ_MSKK01000054.1"/>
</dbReference>
<dbReference type="Gene3D" id="2.160.20.80">
    <property type="entry name" value="E3 ubiquitin-protein ligase SopA"/>
    <property type="match status" value="1"/>
</dbReference>
<accession>A0A1Q8V750</accession>
<name>A0A1Q8V750_9ACTO</name>
<evidence type="ECO:0000313" key="2">
    <source>
        <dbReference type="Proteomes" id="UP000186471"/>
    </source>
</evidence>
<reference evidence="1 2" key="1">
    <citation type="submission" date="2016-12" db="EMBL/GenBank/DDBJ databases">
        <title>Genomic comparison of strains in the 'Actinomyces naeslundii' group.</title>
        <authorList>
            <person name="Mughal S.R."/>
            <person name="Do T."/>
            <person name="Gilbert S.C."/>
            <person name="Witherden E.A."/>
            <person name="Didelot X."/>
            <person name="Beighton D."/>
        </authorList>
    </citation>
    <scope>NUCLEOTIDE SEQUENCE [LARGE SCALE GENOMIC DNA]</scope>
    <source>
        <strain evidence="1 2">R21091</strain>
    </source>
</reference>
<dbReference type="OrthoDB" id="2579959at2"/>